<evidence type="ECO:0000256" key="12">
    <source>
        <dbReference type="SAM" id="MobiDB-lite"/>
    </source>
</evidence>
<keyword evidence="5 14" id="KW-0732">Signal</keyword>
<feature type="transmembrane region" description="Helical" evidence="13">
    <location>
        <begin position="257"/>
        <end position="281"/>
    </location>
</feature>
<keyword evidence="13" id="KW-1133">Transmembrane helix</keyword>
<dbReference type="InterPro" id="IPR016860">
    <property type="entry name" value="Cerberus"/>
</dbReference>
<evidence type="ECO:0000256" key="10">
    <source>
        <dbReference type="ARBA" id="ARBA00078779"/>
    </source>
</evidence>
<keyword evidence="7" id="KW-0325">Glycoprotein</keyword>
<comment type="subcellular location">
    <subcellularLocation>
        <location evidence="1">Secreted</location>
    </subcellularLocation>
</comment>
<dbReference type="PANTHER" id="PTHR15273:SF4">
    <property type="entry name" value="CERBERUS"/>
    <property type="match status" value="1"/>
</dbReference>
<dbReference type="GO" id="GO:0048731">
    <property type="term" value="P:system development"/>
    <property type="evidence" value="ECO:0007669"/>
    <property type="project" value="UniProtKB-ARBA"/>
</dbReference>
<keyword evidence="3" id="KW-0202">Cytokine</keyword>
<keyword evidence="4" id="KW-0964">Secreted</keyword>
<dbReference type="GO" id="GO:0009888">
    <property type="term" value="P:tissue development"/>
    <property type="evidence" value="ECO:0007669"/>
    <property type="project" value="UniProtKB-ARBA"/>
</dbReference>
<evidence type="ECO:0000256" key="11">
    <source>
        <dbReference type="PROSITE-ProRule" id="PRU00039"/>
    </source>
</evidence>
<comment type="similarity">
    <text evidence="2">Belongs to the DAN family.</text>
</comment>
<dbReference type="eggNOG" id="ENOG502S2G4">
    <property type="taxonomic scope" value="Eukaryota"/>
</dbReference>
<evidence type="ECO:0000256" key="7">
    <source>
        <dbReference type="ARBA" id="ARBA00023180"/>
    </source>
</evidence>
<evidence type="ECO:0000256" key="6">
    <source>
        <dbReference type="ARBA" id="ARBA00023157"/>
    </source>
</evidence>
<feature type="signal peptide" evidence="14">
    <location>
        <begin position="1"/>
        <end position="17"/>
    </location>
</feature>
<dbReference type="EMBL" id="KB100554">
    <property type="protein sequence ID" value="ELK37335.1"/>
    <property type="molecule type" value="Genomic_DNA"/>
</dbReference>
<keyword evidence="6" id="KW-1015">Disulfide bond</keyword>
<dbReference type="FunFam" id="2.10.90.10:FF:000042">
    <property type="entry name" value="Cerberus 1 homolog (Xenopus laevis)"/>
    <property type="match status" value="1"/>
</dbReference>
<dbReference type="SMART" id="SM00041">
    <property type="entry name" value="CT"/>
    <property type="match status" value="1"/>
</dbReference>
<feature type="chain" id="PRO_5003971172" description="Cerberus" evidence="14">
    <location>
        <begin position="18"/>
        <end position="340"/>
    </location>
</feature>
<dbReference type="Gene3D" id="2.10.90.10">
    <property type="entry name" value="Cystine-knot cytokines"/>
    <property type="match status" value="1"/>
</dbReference>
<protein>
    <recommendedName>
        <fullName evidence="9">Cerberus</fullName>
    </recommendedName>
    <alternativeName>
        <fullName evidence="10">Cerberus-related protein</fullName>
    </alternativeName>
</protein>
<organism evidence="16 17">
    <name type="scientific">Myotis davidii</name>
    <name type="common">David's myotis</name>
    <dbReference type="NCBI Taxonomy" id="225400"/>
    <lineage>
        <taxon>Eukaryota</taxon>
        <taxon>Metazoa</taxon>
        <taxon>Chordata</taxon>
        <taxon>Craniata</taxon>
        <taxon>Vertebrata</taxon>
        <taxon>Euteleostomi</taxon>
        <taxon>Mammalia</taxon>
        <taxon>Eutheria</taxon>
        <taxon>Laurasiatheria</taxon>
        <taxon>Chiroptera</taxon>
        <taxon>Yangochiroptera</taxon>
        <taxon>Vespertilionidae</taxon>
        <taxon>Myotis</taxon>
    </lineage>
</organism>
<keyword evidence="13" id="KW-0812">Transmembrane</keyword>
<dbReference type="GO" id="GO:0048513">
    <property type="term" value="P:animal organ development"/>
    <property type="evidence" value="ECO:0007669"/>
    <property type="project" value="UniProtKB-ARBA"/>
</dbReference>
<comment type="subunit">
    <text evidence="8">Forms monomers and predominantly dimers.</text>
</comment>
<evidence type="ECO:0000256" key="9">
    <source>
        <dbReference type="ARBA" id="ARBA00069704"/>
    </source>
</evidence>
<evidence type="ECO:0000256" key="1">
    <source>
        <dbReference type="ARBA" id="ARBA00004613"/>
    </source>
</evidence>
<dbReference type="GO" id="GO:0005125">
    <property type="term" value="F:cytokine activity"/>
    <property type="evidence" value="ECO:0007669"/>
    <property type="project" value="UniProtKB-KW"/>
</dbReference>
<gene>
    <name evidence="16" type="ORF">MDA_GLEAN10005587</name>
</gene>
<dbReference type="Proteomes" id="UP000010556">
    <property type="component" value="Unassembled WGS sequence"/>
</dbReference>
<feature type="domain" description="CTCK" evidence="15">
    <location>
        <begin position="163"/>
        <end position="242"/>
    </location>
</feature>
<dbReference type="GO" id="GO:0032926">
    <property type="term" value="P:negative regulation of activin receptor signaling pathway"/>
    <property type="evidence" value="ECO:0007669"/>
    <property type="project" value="UniProtKB-ARBA"/>
</dbReference>
<evidence type="ECO:0000313" key="16">
    <source>
        <dbReference type="EMBL" id="ELK37335.1"/>
    </source>
</evidence>
<proteinExistence type="inferred from homology"/>
<evidence type="ECO:0000313" key="17">
    <source>
        <dbReference type="Proteomes" id="UP000010556"/>
    </source>
</evidence>
<dbReference type="InterPro" id="IPR029034">
    <property type="entry name" value="Cystine-knot_cytokine"/>
</dbReference>
<evidence type="ECO:0000259" key="15">
    <source>
        <dbReference type="PROSITE" id="PS01225"/>
    </source>
</evidence>
<dbReference type="PANTHER" id="PTHR15273">
    <property type="entry name" value="DAN DOMAIN FAMILY MEMBER 5"/>
    <property type="match status" value="1"/>
</dbReference>
<keyword evidence="13" id="KW-0472">Membrane</keyword>
<evidence type="ECO:0000256" key="5">
    <source>
        <dbReference type="ARBA" id="ARBA00022729"/>
    </source>
</evidence>
<evidence type="ECO:0000256" key="3">
    <source>
        <dbReference type="ARBA" id="ARBA00022514"/>
    </source>
</evidence>
<comment type="caution">
    <text evidence="11">Lacks conserved residue(s) required for the propagation of feature annotation.</text>
</comment>
<accession>L5MGD9</accession>
<evidence type="ECO:0000256" key="4">
    <source>
        <dbReference type="ARBA" id="ARBA00022525"/>
    </source>
</evidence>
<dbReference type="InterPro" id="IPR006207">
    <property type="entry name" value="Cys_knot_C"/>
</dbReference>
<dbReference type="GO" id="GO:0005615">
    <property type="term" value="C:extracellular space"/>
    <property type="evidence" value="ECO:0007669"/>
    <property type="project" value="UniProtKB-KW"/>
</dbReference>
<keyword evidence="17" id="KW-1185">Reference proteome</keyword>
<dbReference type="GO" id="GO:2000381">
    <property type="term" value="P:negative regulation of mesoderm development"/>
    <property type="evidence" value="ECO:0007669"/>
    <property type="project" value="UniProtKB-ARBA"/>
</dbReference>
<reference evidence="17" key="1">
    <citation type="journal article" date="2013" name="Science">
        <title>Comparative analysis of bat genomes provides insight into the evolution of flight and immunity.</title>
        <authorList>
            <person name="Zhang G."/>
            <person name="Cowled C."/>
            <person name="Shi Z."/>
            <person name="Huang Z."/>
            <person name="Bishop-Lilly K.A."/>
            <person name="Fang X."/>
            <person name="Wynne J.W."/>
            <person name="Xiong Z."/>
            <person name="Baker M.L."/>
            <person name="Zhao W."/>
            <person name="Tachedjian M."/>
            <person name="Zhu Y."/>
            <person name="Zhou P."/>
            <person name="Jiang X."/>
            <person name="Ng J."/>
            <person name="Yang L."/>
            <person name="Wu L."/>
            <person name="Xiao J."/>
            <person name="Feng Y."/>
            <person name="Chen Y."/>
            <person name="Sun X."/>
            <person name="Zhang Y."/>
            <person name="Marsh G.A."/>
            <person name="Crameri G."/>
            <person name="Broder C.C."/>
            <person name="Frey K.G."/>
            <person name="Wang L.F."/>
            <person name="Wang J."/>
        </authorList>
    </citation>
    <scope>NUCLEOTIDE SEQUENCE [LARGE SCALE GENOMIC DNA]</scope>
</reference>
<dbReference type="GO" id="GO:0035582">
    <property type="term" value="P:sequestering of BMP in extracellular matrix"/>
    <property type="evidence" value="ECO:0007669"/>
    <property type="project" value="UniProtKB-ARBA"/>
</dbReference>
<dbReference type="AlphaFoldDB" id="L5MGD9"/>
<sequence>MHLLLLQLLVLPPLGKAAWPQDGGQSQSSVPSVLLLERSPRELPLGNHGEAEEKPDLFVAVPHLVGASISGGGRWQREKMLFRFGRFWKKPERELHPTQDPVSEQGPPGTQALPQSKAGMQIKKSPLQEEAKRFWHRFMFRMSPASQGVILPIKSHEVHQETCRTLPFSQTVAHEDCEEVVVQNNLCFGKCGSARFPGAAQHPHTFCFHCSPARFTTMHLPLNCSGLAPVVKVVMLVEECQCKDLFIVRHELAIMRLAAFMGITMLVGITGLFYTQLIGIITDTTSIEKMSNCCEEISRPRKPWQQTFSEVFGTRWKILWFIPFRQRQPLRVPYHFANHV</sequence>
<dbReference type="InterPro" id="IPR004133">
    <property type="entry name" value="DAN_dom"/>
</dbReference>
<evidence type="ECO:0000256" key="13">
    <source>
        <dbReference type="SAM" id="Phobius"/>
    </source>
</evidence>
<evidence type="ECO:0000256" key="8">
    <source>
        <dbReference type="ARBA" id="ARBA00065670"/>
    </source>
</evidence>
<dbReference type="Pfam" id="PF03045">
    <property type="entry name" value="DAN"/>
    <property type="match status" value="1"/>
</dbReference>
<evidence type="ECO:0000256" key="14">
    <source>
        <dbReference type="SAM" id="SignalP"/>
    </source>
</evidence>
<dbReference type="PROSITE" id="PS01225">
    <property type="entry name" value="CTCK_2"/>
    <property type="match status" value="1"/>
</dbReference>
<name>L5MGD9_MYODS</name>
<dbReference type="GO" id="GO:0003002">
    <property type="term" value="P:regionalization"/>
    <property type="evidence" value="ECO:0007669"/>
    <property type="project" value="UniProtKB-ARBA"/>
</dbReference>
<evidence type="ECO:0000256" key="2">
    <source>
        <dbReference type="ARBA" id="ARBA00007872"/>
    </source>
</evidence>
<feature type="region of interest" description="Disordered" evidence="12">
    <location>
        <begin position="93"/>
        <end position="122"/>
    </location>
</feature>